<feature type="compositionally biased region" description="Polar residues" evidence="10">
    <location>
        <begin position="399"/>
        <end position="411"/>
    </location>
</feature>
<evidence type="ECO:0000256" key="3">
    <source>
        <dbReference type="ARBA" id="ARBA00007167"/>
    </source>
</evidence>
<feature type="compositionally biased region" description="Low complexity" evidence="10">
    <location>
        <begin position="425"/>
        <end position="442"/>
    </location>
</feature>
<reference evidence="14" key="3">
    <citation type="submission" date="2025-09" db="UniProtKB">
        <authorList>
            <consortium name="Ensembl"/>
        </authorList>
    </citation>
    <scope>IDENTIFICATION</scope>
</reference>
<comment type="similarity">
    <text evidence="3">Belongs to the TORC family.</text>
</comment>
<proteinExistence type="inferred from homology"/>
<reference evidence="14" key="1">
    <citation type="submission" date="2021-06" db="EMBL/GenBank/DDBJ databases">
        <authorList>
            <consortium name="Wellcome Sanger Institute Data Sharing"/>
        </authorList>
    </citation>
    <scope>NUCLEOTIDE SEQUENCE [LARGE SCALE GENOMIC DNA]</scope>
</reference>
<accession>A0A8C4RPN9</accession>
<keyword evidence="4" id="KW-0963">Cytoplasm</keyword>
<feature type="region of interest" description="Disordered" evidence="10">
    <location>
        <begin position="1"/>
        <end position="27"/>
    </location>
</feature>
<keyword evidence="15" id="KW-1185">Reference proteome</keyword>
<keyword evidence="8" id="KW-0804">Transcription</keyword>
<dbReference type="GeneID" id="114646118"/>
<evidence type="ECO:0000256" key="4">
    <source>
        <dbReference type="ARBA" id="ARBA00022490"/>
    </source>
</evidence>
<dbReference type="Pfam" id="PF12886">
    <property type="entry name" value="TORC_C"/>
    <property type="match status" value="1"/>
</dbReference>
<keyword evidence="9" id="KW-0539">Nucleus</keyword>
<feature type="domain" description="Transducer of regulated CREB activity middle" evidence="12">
    <location>
        <begin position="153"/>
        <end position="306"/>
    </location>
</feature>
<keyword evidence="7" id="KW-0010">Activator</keyword>
<evidence type="ECO:0000259" key="12">
    <source>
        <dbReference type="Pfam" id="PF12885"/>
    </source>
</evidence>
<dbReference type="PANTHER" id="PTHR13589">
    <property type="entry name" value="CREB-REGULATED TRANSCRIPTION COACTIVATOR"/>
    <property type="match status" value="1"/>
</dbReference>
<evidence type="ECO:0000256" key="6">
    <source>
        <dbReference type="ARBA" id="ARBA00023015"/>
    </source>
</evidence>
<evidence type="ECO:0000256" key="2">
    <source>
        <dbReference type="ARBA" id="ARBA00004496"/>
    </source>
</evidence>
<evidence type="ECO:0000256" key="9">
    <source>
        <dbReference type="ARBA" id="ARBA00023242"/>
    </source>
</evidence>
<evidence type="ECO:0000256" key="10">
    <source>
        <dbReference type="SAM" id="MobiDB-lite"/>
    </source>
</evidence>
<dbReference type="Pfam" id="PF12884">
    <property type="entry name" value="TORC_N"/>
    <property type="match status" value="1"/>
</dbReference>
<feature type="region of interest" description="Disordered" evidence="10">
    <location>
        <begin position="324"/>
        <end position="411"/>
    </location>
</feature>
<keyword evidence="6" id="KW-0805">Transcription regulation</keyword>
<feature type="compositionally biased region" description="Gly residues" evidence="10">
    <location>
        <begin position="1"/>
        <end position="19"/>
    </location>
</feature>
<feature type="region of interest" description="Disordered" evidence="10">
    <location>
        <begin position="234"/>
        <end position="291"/>
    </location>
</feature>
<dbReference type="GO" id="GO:0045944">
    <property type="term" value="P:positive regulation of transcription by RNA polymerase II"/>
    <property type="evidence" value="ECO:0007669"/>
    <property type="project" value="TreeGrafter"/>
</dbReference>
<feature type="compositionally biased region" description="Polar residues" evidence="10">
    <location>
        <begin position="242"/>
        <end position="259"/>
    </location>
</feature>
<feature type="domain" description="Transducer of regulated CREB activity C-terminal" evidence="13">
    <location>
        <begin position="708"/>
        <end position="771"/>
    </location>
</feature>
<evidence type="ECO:0000259" key="13">
    <source>
        <dbReference type="Pfam" id="PF12886"/>
    </source>
</evidence>
<dbReference type="GO" id="GO:0008140">
    <property type="term" value="F:cAMP response element binding protein binding"/>
    <property type="evidence" value="ECO:0007669"/>
    <property type="project" value="InterPro"/>
</dbReference>
<dbReference type="Pfam" id="PF12885">
    <property type="entry name" value="TORC_M"/>
    <property type="match status" value="1"/>
</dbReference>
<dbReference type="AlphaFoldDB" id="A0A8C4RPN9"/>
<feature type="compositionally biased region" description="Pro residues" evidence="10">
    <location>
        <begin position="526"/>
        <end position="535"/>
    </location>
</feature>
<evidence type="ECO:0000313" key="14">
    <source>
        <dbReference type="Ensembl" id="ENSECRP00000005149.1"/>
    </source>
</evidence>
<feature type="compositionally biased region" description="Low complexity" evidence="10">
    <location>
        <begin position="348"/>
        <end position="397"/>
    </location>
</feature>
<feature type="compositionally biased region" description="Low complexity" evidence="10">
    <location>
        <begin position="536"/>
        <end position="556"/>
    </location>
</feature>
<dbReference type="InterPro" id="IPR024783">
    <property type="entry name" value="TORC_N"/>
</dbReference>
<feature type="region of interest" description="Disordered" evidence="10">
    <location>
        <begin position="425"/>
        <end position="561"/>
    </location>
</feature>
<dbReference type="InterPro" id="IPR024784">
    <property type="entry name" value="TORC_M"/>
</dbReference>
<gene>
    <name evidence="14" type="primary">LOC114646118</name>
</gene>
<feature type="compositionally biased region" description="Low complexity" evidence="10">
    <location>
        <begin position="514"/>
        <end position="525"/>
    </location>
</feature>
<dbReference type="RefSeq" id="XP_028649946.1">
    <property type="nucleotide sequence ID" value="XM_028794113.2"/>
</dbReference>
<evidence type="ECO:0000256" key="8">
    <source>
        <dbReference type="ARBA" id="ARBA00023163"/>
    </source>
</evidence>
<dbReference type="InterPro" id="IPR024785">
    <property type="entry name" value="TORC_C"/>
</dbReference>
<organism evidence="14 15">
    <name type="scientific">Erpetoichthys calabaricus</name>
    <name type="common">Rope fish</name>
    <name type="synonym">Calamoichthys calabaricus</name>
    <dbReference type="NCBI Taxonomy" id="27687"/>
    <lineage>
        <taxon>Eukaryota</taxon>
        <taxon>Metazoa</taxon>
        <taxon>Chordata</taxon>
        <taxon>Craniata</taxon>
        <taxon>Vertebrata</taxon>
        <taxon>Euteleostomi</taxon>
        <taxon>Actinopterygii</taxon>
        <taxon>Polypteriformes</taxon>
        <taxon>Polypteridae</taxon>
        <taxon>Erpetoichthys</taxon>
    </lineage>
</organism>
<name>A0A8C4RPN9_ERPCA</name>
<dbReference type="Ensembl" id="ENSECRT00000005233.1">
    <property type="protein sequence ID" value="ENSECRP00000005149.1"/>
    <property type="gene ID" value="ENSECRG00000003464.1"/>
</dbReference>
<feature type="compositionally biased region" description="Low complexity" evidence="10">
    <location>
        <begin position="471"/>
        <end position="482"/>
    </location>
</feature>
<feature type="compositionally biased region" description="Low complexity" evidence="10">
    <location>
        <begin position="324"/>
        <end position="339"/>
    </location>
</feature>
<dbReference type="PANTHER" id="PTHR13589:SF6">
    <property type="entry name" value="CREB-REGULATED TRANSCRIPTION COACTIVATOR 2"/>
    <property type="match status" value="1"/>
</dbReference>
<protein>
    <submittedName>
        <fullName evidence="14">CREB regulated transcription coactivator 2</fullName>
    </submittedName>
</protein>
<evidence type="ECO:0000313" key="15">
    <source>
        <dbReference type="Proteomes" id="UP000694620"/>
    </source>
</evidence>
<reference evidence="14" key="2">
    <citation type="submission" date="2025-08" db="UniProtKB">
        <authorList>
            <consortium name="Ensembl"/>
        </authorList>
    </citation>
    <scope>IDENTIFICATION</scope>
</reference>
<dbReference type="GeneTree" id="ENSGT00390000010652"/>
<keyword evidence="5" id="KW-0597">Phosphoprotein</keyword>
<comment type="subcellular location">
    <subcellularLocation>
        <location evidence="2">Cytoplasm</location>
    </subcellularLocation>
    <subcellularLocation>
        <location evidence="1">Nucleus</location>
    </subcellularLocation>
</comment>
<evidence type="ECO:0000259" key="11">
    <source>
        <dbReference type="Pfam" id="PF12884"/>
    </source>
</evidence>
<evidence type="ECO:0000256" key="5">
    <source>
        <dbReference type="ARBA" id="ARBA00022553"/>
    </source>
</evidence>
<sequence>MSASVAGGGGPGPGSGAGSGPSNPRKFSEKIALHTQRQAEETAAFQEVMMDITSTRLQAQKLRLTHGQGHYYGGSLPNVNQIGSSLSEFQVGPRGTFSSSLDVTRGTRHRGLVERVQRERRLISPLRHYRRQIDSSPYSSAYLSPPADASWRRTNSDSALHTSVMNPNSHDPFNQGIGFQHRSGLADGDCGRMFPYPVPPIEENILDDTKPLLKSWDAKNLPMLSSRPKSCEVPGINIFPSPDQQPSSPHIPSALNTGGSLPDLTSLHFPSPLPTPLDADEPSFPNLSGGNSTGNLASTLTHLGIGMNNTFSSQALSIPLQSNSSLQSSLSNPNLQASLGNKPFQTTSLHSSLSNPSLLSSRSSSSSQLSALGNQSRHSSMSSTSLRTSLSNSSIGSHPLQTSTNNSSVDSTASTYTSLMMTGPVQSQASLQQQSAVPSSLSTSPRRRAQLSPLVLPMGGDSRRHHSKQFSPTISPTLSSITQGVPLDTSKQPMDQRLPPYSYSQAHKPLAVHQQQQGGQQGHPTPLQPVQPVLPNPHTSQPVQQPSQLPQSFQQSHKTFPQEQQQLVNVQLGPQNQHLNDHQQHSQDHQQHLQPMFEILPPSSQFNQCVTDLNMYNDSSLLGSLLDDPYMNLQEGVPQEQSLTHQLEQFNMVERLAFRNNHHQLQRDLTDLAFSHPSECSHGDQQDSPFFTKQKQSCLEGRLGNVSNIIYTGDSPPGLSKEITSALASVPGFEGVTFPLDEDLEGFNMLSDADLMLSDTSVEDSLRSDRLK</sequence>
<dbReference type="InterPro" id="IPR024786">
    <property type="entry name" value="TORC"/>
</dbReference>
<evidence type="ECO:0000256" key="1">
    <source>
        <dbReference type="ARBA" id="ARBA00004123"/>
    </source>
</evidence>
<evidence type="ECO:0000256" key="7">
    <source>
        <dbReference type="ARBA" id="ARBA00023159"/>
    </source>
</evidence>
<dbReference type="GO" id="GO:0051289">
    <property type="term" value="P:protein homotetramerization"/>
    <property type="evidence" value="ECO:0007669"/>
    <property type="project" value="InterPro"/>
</dbReference>
<feature type="domain" description="Transducer of regulated CREB activity N-terminal" evidence="11">
    <location>
        <begin position="23"/>
        <end position="77"/>
    </location>
</feature>
<dbReference type="Proteomes" id="UP000694620">
    <property type="component" value="Chromosome 2"/>
</dbReference>
<dbReference type="GO" id="GO:0005634">
    <property type="term" value="C:nucleus"/>
    <property type="evidence" value="ECO:0007669"/>
    <property type="project" value="UniProtKB-SubCell"/>
</dbReference>
<dbReference type="GO" id="GO:0005737">
    <property type="term" value="C:cytoplasm"/>
    <property type="evidence" value="ECO:0007669"/>
    <property type="project" value="UniProtKB-SubCell"/>
</dbReference>